<feature type="transmembrane region" description="Helical" evidence="2">
    <location>
        <begin position="104"/>
        <end position="125"/>
    </location>
</feature>
<evidence type="ECO:0000313" key="5">
    <source>
        <dbReference type="Proteomes" id="UP000239872"/>
    </source>
</evidence>
<accession>A0A2S7SWP1</accession>
<dbReference type="PANTHER" id="PTHR36435">
    <property type="entry name" value="SLR1288 PROTEIN"/>
    <property type="match status" value="1"/>
</dbReference>
<sequence length="318" mass="34857">MMKYFRTYPPGMQLLLFLLMTFTLFSLALAFIGVMLPKVYGVPTSAIQNITDKSAPVLIHVSLVAQGIGSLMMFAAPSLLFAYLAHPKPIKYLGLKAPQKPIHLLLAVLVMLGAMPVFMALQTLMGHINFGAEVQAKQEAAETVARAYLTMPTFADFIRTFLIVAILPAIGEELFFRGMIMRFTHKSSHNIVLAVLFSAIMFAFVHASYTGLPSIFLAGALLAVIYNLTGSLWCGIAAHLFFNGLQIIFAYVEKGNTNTGAAPTDTGIQWGFVAGGVVLFAGAFYMLWKTRTPLPRNWSDDFDQPQNSTTDENPAIFN</sequence>
<evidence type="ECO:0000256" key="2">
    <source>
        <dbReference type="SAM" id="Phobius"/>
    </source>
</evidence>
<dbReference type="Pfam" id="PF02517">
    <property type="entry name" value="Rce1-like"/>
    <property type="match status" value="1"/>
</dbReference>
<dbReference type="RefSeq" id="WP_105039755.1">
    <property type="nucleotide sequence ID" value="NZ_PPSL01000003.1"/>
</dbReference>
<keyword evidence="5" id="KW-1185">Reference proteome</keyword>
<feature type="region of interest" description="Disordered" evidence="1">
    <location>
        <begin position="298"/>
        <end position="318"/>
    </location>
</feature>
<feature type="transmembrane region" description="Helical" evidence="2">
    <location>
        <begin position="211"/>
        <end position="228"/>
    </location>
</feature>
<reference evidence="4 5" key="1">
    <citation type="submission" date="2018-01" db="EMBL/GenBank/DDBJ databases">
        <title>A novel member of the phylum Bacteroidetes isolated from glacier ice.</title>
        <authorList>
            <person name="Liu Q."/>
            <person name="Xin Y.-H."/>
        </authorList>
    </citation>
    <scope>NUCLEOTIDE SEQUENCE [LARGE SCALE GENOMIC DNA]</scope>
    <source>
        <strain evidence="4 5">RB1R16</strain>
    </source>
</reference>
<dbReference type="OrthoDB" id="1523022at2"/>
<gene>
    <name evidence="4" type="ORF">CJD36_013745</name>
</gene>
<dbReference type="PANTHER" id="PTHR36435:SF1">
    <property type="entry name" value="CAAX AMINO TERMINAL PROTEASE FAMILY PROTEIN"/>
    <property type="match status" value="1"/>
</dbReference>
<dbReference type="EMBL" id="PPSL01000003">
    <property type="protein sequence ID" value="PQJ11027.1"/>
    <property type="molecule type" value="Genomic_DNA"/>
</dbReference>
<proteinExistence type="predicted"/>
<evidence type="ECO:0000259" key="3">
    <source>
        <dbReference type="Pfam" id="PF02517"/>
    </source>
</evidence>
<feature type="transmembrane region" description="Helical" evidence="2">
    <location>
        <begin position="267"/>
        <end position="288"/>
    </location>
</feature>
<protein>
    <recommendedName>
        <fullName evidence="3">CAAX prenyl protease 2/Lysostaphin resistance protein A-like domain-containing protein</fullName>
    </recommendedName>
</protein>
<evidence type="ECO:0000313" key="4">
    <source>
        <dbReference type="EMBL" id="PQJ11027.1"/>
    </source>
</evidence>
<dbReference type="GO" id="GO:0004175">
    <property type="term" value="F:endopeptidase activity"/>
    <property type="evidence" value="ECO:0007669"/>
    <property type="project" value="UniProtKB-ARBA"/>
</dbReference>
<keyword evidence="2" id="KW-0472">Membrane</keyword>
<feature type="transmembrane region" description="Helical" evidence="2">
    <location>
        <begin position="157"/>
        <end position="176"/>
    </location>
</feature>
<feature type="transmembrane region" description="Helical" evidence="2">
    <location>
        <begin position="233"/>
        <end position="252"/>
    </location>
</feature>
<feature type="domain" description="CAAX prenyl protease 2/Lysostaphin resistance protein A-like" evidence="3">
    <location>
        <begin position="158"/>
        <end position="244"/>
    </location>
</feature>
<feature type="transmembrane region" description="Helical" evidence="2">
    <location>
        <begin position="63"/>
        <end position="84"/>
    </location>
</feature>
<keyword evidence="2" id="KW-1133">Transmembrane helix</keyword>
<dbReference type="Proteomes" id="UP000239872">
    <property type="component" value="Unassembled WGS sequence"/>
</dbReference>
<dbReference type="GO" id="GO:0080120">
    <property type="term" value="P:CAAX-box protein maturation"/>
    <property type="evidence" value="ECO:0007669"/>
    <property type="project" value="UniProtKB-ARBA"/>
</dbReference>
<dbReference type="AlphaFoldDB" id="A0A2S7SWP1"/>
<dbReference type="InterPro" id="IPR003675">
    <property type="entry name" value="Rce1/LyrA-like_dom"/>
</dbReference>
<dbReference type="InterPro" id="IPR052710">
    <property type="entry name" value="CAAX_protease"/>
</dbReference>
<name>A0A2S7SWP1_9BACT</name>
<feature type="transmembrane region" description="Helical" evidence="2">
    <location>
        <begin position="188"/>
        <end position="205"/>
    </location>
</feature>
<keyword evidence="2" id="KW-0812">Transmembrane</keyword>
<comment type="caution">
    <text evidence="4">The sequence shown here is derived from an EMBL/GenBank/DDBJ whole genome shotgun (WGS) entry which is preliminary data.</text>
</comment>
<evidence type="ECO:0000256" key="1">
    <source>
        <dbReference type="SAM" id="MobiDB-lite"/>
    </source>
</evidence>
<organism evidence="4 5">
    <name type="scientific">Flavipsychrobacter stenotrophus</name>
    <dbReference type="NCBI Taxonomy" id="2077091"/>
    <lineage>
        <taxon>Bacteria</taxon>
        <taxon>Pseudomonadati</taxon>
        <taxon>Bacteroidota</taxon>
        <taxon>Chitinophagia</taxon>
        <taxon>Chitinophagales</taxon>
        <taxon>Chitinophagaceae</taxon>
        <taxon>Flavipsychrobacter</taxon>
    </lineage>
</organism>